<feature type="signal peptide" evidence="1">
    <location>
        <begin position="1"/>
        <end position="21"/>
    </location>
</feature>
<feature type="chain" id="PRO_5018748182" evidence="1">
    <location>
        <begin position="22"/>
        <end position="196"/>
    </location>
</feature>
<dbReference type="STRING" id="94237.ENSMMOP00000007267"/>
<sequence length="196" mass="21341">MLSVTSFPCLFIICCCHPSLPSSFHPCLPSSIFSGCATCQVLSKKENKGSESLELESAFTLTPCTEEKYKQINEELPLKWLDLTAFKYTLQSVKMEKRGVSGAQLGSLVWPLGLHHEGSMPGFSVWSLITHTTGPLVVACVPLAACCKACFQCSLCVGALKEQRRSVRAACRSAAAKNTAWREGHVGAKRFHSKLS</sequence>
<organism evidence="2 3">
    <name type="scientific">Mola mola</name>
    <name type="common">Ocean sunfish</name>
    <name type="synonym">Tetraodon mola</name>
    <dbReference type="NCBI Taxonomy" id="94237"/>
    <lineage>
        <taxon>Eukaryota</taxon>
        <taxon>Metazoa</taxon>
        <taxon>Chordata</taxon>
        <taxon>Craniata</taxon>
        <taxon>Vertebrata</taxon>
        <taxon>Euteleostomi</taxon>
        <taxon>Actinopterygii</taxon>
        <taxon>Neopterygii</taxon>
        <taxon>Teleostei</taxon>
        <taxon>Neoteleostei</taxon>
        <taxon>Acanthomorphata</taxon>
        <taxon>Eupercaria</taxon>
        <taxon>Tetraodontiformes</taxon>
        <taxon>Molidae</taxon>
        <taxon>Mola</taxon>
    </lineage>
</organism>
<dbReference type="Proteomes" id="UP000261620">
    <property type="component" value="Unplaced"/>
</dbReference>
<proteinExistence type="predicted"/>
<evidence type="ECO:0000256" key="1">
    <source>
        <dbReference type="SAM" id="SignalP"/>
    </source>
</evidence>
<protein>
    <submittedName>
        <fullName evidence="2">Uncharacterized protein</fullName>
    </submittedName>
</protein>
<reference evidence="2" key="1">
    <citation type="submission" date="2025-08" db="UniProtKB">
        <authorList>
            <consortium name="Ensembl"/>
        </authorList>
    </citation>
    <scope>IDENTIFICATION</scope>
</reference>
<keyword evidence="3" id="KW-1185">Reference proteome</keyword>
<dbReference type="AlphaFoldDB" id="A0A3Q3W6B6"/>
<accession>A0A3Q3W6B6</accession>
<name>A0A3Q3W6B6_MOLML</name>
<evidence type="ECO:0000313" key="3">
    <source>
        <dbReference type="Proteomes" id="UP000261620"/>
    </source>
</evidence>
<reference evidence="2" key="2">
    <citation type="submission" date="2025-09" db="UniProtKB">
        <authorList>
            <consortium name="Ensembl"/>
        </authorList>
    </citation>
    <scope>IDENTIFICATION</scope>
</reference>
<keyword evidence="1" id="KW-0732">Signal</keyword>
<evidence type="ECO:0000313" key="2">
    <source>
        <dbReference type="Ensembl" id="ENSMMOP00000007267.1"/>
    </source>
</evidence>
<dbReference type="Ensembl" id="ENSMMOT00000007402.1">
    <property type="protein sequence ID" value="ENSMMOP00000007267.1"/>
    <property type="gene ID" value="ENSMMOG00000005645.1"/>
</dbReference>